<dbReference type="PANTHER" id="PTHR11101">
    <property type="entry name" value="PHOSPHATE TRANSPORTER"/>
    <property type="match status" value="1"/>
</dbReference>
<evidence type="ECO:0000256" key="6">
    <source>
        <dbReference type="SAM" id="Phobius"/>
    </source>
</evidence>
<dbReference type="AlphaFoldDB" id="A0A2U3QEW4"/>
<reference evidence="8" key="1">
    <citation type="submission" date="2018-03" db="EMBL/GenBank/DDBJ databases">
        <authorList>
            <person name="Zecchin S."/>
        </authorList>
    </citation>
    <scope>NUCLEOTIDE SEQUENCE [LARGE SCALE GENOMIC DNA]</scope>
</reference>
<protein>
    <submittedName>
        <fullName evidence="7">Putative low-affinity inorganic phosphate transporter</fullName>
    </submittedName>
</protein>
<dbReference type="Pfam" id="PF01384">
    <property type="entry name" value="PHO4"/>
    <property type="match status" value="1"/>
</dbReference>
<dbReference type="EMBL" id="OUUY01000037">
    <property type="protein sequence ID" value="SPP99924.1"/>
    <property type="molecule type" value="Genomic_DNA"/>
</dbReference>
<keyword evidence="4 6" id="KW-1133">Transmembrane helix</keyword>
<feature type="transmembrane region" description="Helical" evidence="6">
    <location>
        <begin position="106"/>
        <end position="127"/>
    </location>
</feature>
<evidence type="ECO:0000313" key="7">
    <source>
        <dbReference type="EMBL" id="SPP99924.1"/>
    </source>
</evidence>
<evidence type="ECO:0000313" key="8">
    <source>
        <dbReference type="Proteomes" id="UP000245125"/>
    </source>
</evidence>
<feature type="transmembrane region" description="Helical" evidence="6">
    <location>
        <begin position="76"/>
        <end position="100"/>
    </location>
</feature>
<keyword evidence="2" id="KW-0813">Transport</keyword>
<dbReference type="GO" id="GO:0035435">
    <property type="term" value="P:phosphate ion transmembrane transport"/>
    <property type="evidence" value="ECO:0007669"/>
    <property type="project" value="TreeGrafter"/>
</dbReference>
<evidence type="ECO:0000256" key="1">
    <source>
        <dbReference type="ARBA" id="ARBA00004141"/>
    </source>
</evidence>
<evidence type="ECO:0000256" key="4">
    <source>
        <dbReference type="ARBA" id="ARBA00022989"/>
    </source>
</evidence>
<name>A0A2U3QEW4_9BACT</name>
<organism evidence="7 8">
    <name type="scientific">Candidatus Sulfobium mesophilum</name>
    <dbReference type="NCBI Taxonomy" id="2016548"/>
    <lineage>
        <taxon>Bacteria</taxon>
        <taxon>Pseudomonadati</taxon>
        <taxon>Nitrospirota</taxon>
        <taxon>Nitrospiria</taxon>
        <taxon>Nitrospirales</taxon>
        <taxon>Nitrospiraceae</taxon>
        <taxon>Candidatus Sulfobium</taxon>
    </lineage>
</organism>
<feature type="transmembrane region" description="Helical" evidence="6">
    <location>
        <begin position="214"/>
        <end position="235"/>
    </location>
</feature>
<dbReference type="GO" id="GO:0005315">
    <property type="term" value="F:phosphate transmembrane transporter activity"/>
    <property type="evidence" value="ECO:0007669"/>
    <property type="project" value="InterPro"/>
</dbReference>
<evidence type="ECO:0000256" key="2">
    <source>
        <dbReference type="ARBA" id="ARBA00022448"/>
    </source>
</evidence>
<proteinExistence type="predicted"/>
<sequence>MHDTYILLVSVIVLATIFDFINGFHDTANAIATSVSTRVLSPKVAVAMAAVLNMVGALTGTAVAKTVGAGLVETIAVTQLTVVSALLAAIIWDLLTWYFGLPTSSSHAILSSMLGAGVATAGTGIIIQKGVYKVFIGLVVSPVIGFFLGFLLMLLLMWMFGRSAPSVVNTLFKKLQIASAAYMAFSHGNNDAQKTMGIITLALVSYYKLPVFNVPLWVMLLCATAMAFGTALGGWRVIKTLGMKLVHLQPIHGFAAEASAATIIEIASRIGLPLSTTHIISSTIMGVGATKRLSAVRWGVAGRIVLAWVFTLPACAILAWVICKAAHLVI</sequence>
<dbReference type="Proteomes" id="UP000245125">
    <property type="component" value="Unassembled WGS sequence"/>
</dbReference>
<dbReference type="GO" id="GO:0016020">
    <property type="term" value="C:membrane"/>
    <property type="evidence" value="ECO:0007669"/>
    <property type="project" value="UniProtKB-SubCell"/>
</dbReference>
<keyword evidence="8" id="KW-1185">Reference proteome</keyword>
<evidence type="ECO:0000256" key="5">
    <source>
        <dbReference type="ARBA" id="ARBA00023136"/>
    </source>
</evidence>
<feature type="transmembrane region" description="Helical" evidence="6">
    <location>
        <begin position="5"/>
        <end position="24"/>
    </location>
</feature>
<dbReference type="PANTHER" id="PTHR11101:SF80">
    <property type="entry name" value="PHOSPHATE TRANSPORTER"/>
    <property type="match status" value="1"/>
</dbReference>
<comment type="subcellular location">
    <subcellularLocation>
        <location evidence="1">Membrane</location>
        <topology evidence="1">Multi-pass membrane protein</topology>
    </subcellularLocation>
</comment>
<keyword evidence="5 6" id="KW-0472">Membrane</keyword>
<keyword evidence="3 6" id="KW-0812">Transmembrane</keyword>
<feature type="transmembrane region" description="Helical" evidence="6">
    <location>
        <begin position="300"/>
        <end position="322"/>
    </location>
</feature>
<accession>A0A2U3QEW4</accession>
<gene>
    <name evidence="7" type="primary">pit</name>
    <name evidence="7" type="ORF">NBG4_1310003</name>
</gene>
<dbReference type="OrthoDB" id="9779554at2"/>
<feature type="transmembrane region" description="Helical" evidence="6">
    <location>
        <begin position="44"/>
        <end position="64"/>
    </location>
</feature>
<evidence type="ECO:0000256" key="3">
    <source>
        <dbReference type="ARBA" id="ARBA00022692"/>
    </source>
</evidence>
<feature type="transmembrane region" description="Helical" evidence="6">
    <location>
        <begin position="134"/>
        <end position="160"/>
    </location>
</feature>
<dbReference type="InterPro" id="IPR001204">
    <property type="entry name" value="Phos_transporter"/>
</dbReference>